<evidence type="ECO:0000313" key="2">
    <source>
        <dbReference type="EMBL" id="KAG2406620.1"/>
    </source>
</evidence>
<feature type="region of interest" description="Disordered" evidence="1">
    <location>
        <begin position="141"/>
        <end position="166"/>
    </location>
</feature>
<protein>
    <recommendedName>
        <fullName evidence="4">rRNA-processing protein FYV7</fullName>
    </recommendedName>
</protein>
<dbReference type="PANTHER" id="PTHR15657">
    <property type="entry name" value="THYROID TRANSCRIPTION FACTOR 1-ASSOCIATED PROTEIN 26"/>
    <property type="match status" value="1"/>
</dbReference>
<dbReference type="Proteomes" id="UP000743370">
    <property type="component" value="Unassembled WGS sequence"/>
</dbReference>
<gene>
    <name evidence="2" type="ORF">HKW66_Vig0058760</name>
</gene>
<sequence>MKKNEEHSDNRKKKHMMKRNISRLGGSGLSLEAFANAKSKNKQYNPAIIIVVSLLSEKQREFYKNAKNVNKFKKLLKQQNQQNDRSLGQKHDKDVNETDKDKSERTRRKNSAFSLEELYRKQHEEKEKERMEREAVLRVRKEEREQAETRRKAVREKMLKKTRRGQPVMKYRIEHLLETIQGSTKMAAGSES</sequence>
<evidence type="ECO:0000256" key="1">
    <source>
        <dbReference type="SAM" id="MobiDB-lite"/>
    </source>
</evidence>
<evidence type="ECO:0000313" key="3">
    <source>
        <dbReference type="Proteomes" id="UP000743370"/>
    </source>
</evidence>
<feature type="compositionally biased region" description="Basic residues" evidence="1">
    <location>
        <begin position="10"/>
        <end position="21"/>
    </location>
</feature>
<evidence type="ECO:0008006" key="4">
    <source>
        <dbReference type="Google" id="ProtNLM"/>
    </source>
</evidence>
<feature type="region of interest" description="Disordered" evidence="1">
    <location>
        <begin position="79"/>
        <end position="113"/>
    </location>
</feature>
<dbReference type="EMBL" id="JABFOF010000002">
    <property type="protein sequence ID" value="KAG2406620.1"/>
    <property type="molecule type" value="Genomic_DNA"/>
</dbReference>
<comment type="caution">
    <text evidence="2">The sequence shown here is derived from an EMBL/GenBank/DDBJ whole genome shotgun (WGS) entry which is preliminary data.</text>
</comment>
<feature type="compositionally biased region" description="Basic and acidic residues" evidence="1">
    <location>
        <begin position="141"/>
        <end position="159"/>
    </location>
</feature>
<reference evidence="2 3" key="1">
    <citation type="submission" date="2020-05" db="EMBL/GenBank/DDBJ databases">
        <title>Vigna angularis (adzuki bean) Var. LongXiaoDou No. 4 denovo assembly.</title>
        <authorList>
            <person name="Xiang H."/>
        </authorList>
    </citation>
    <scope>NUCLEOTIDE SEQUENCE [LARGE SCALE GENOMIC DNA]</scope>
    <source>
        <tissue evidence="2">Leaf</tissue>
    </source>
</reference>
<dbReference type="PANTHER" id="PTHR15657:SF1">
    <property type="entry name" value="THYROID TRANSCRIPTION FACTOR 1-ASSOCIATED PROTEIN 26"/>
    <property type="match status" value="1"/>
</dbReference>
<dbReference type="InterPro" id="IPR013730">
    <property type="entry name" value="Fyv7/TAP26"/>
</dbReference>
<feature type="region of interest" description="Disordered" evidence="1">
    <location>
        <begin position="1"/>
        <end position="25"/>
    </location>
</feature>
<accession>A0A8T0L1P7</accession>
<dbReference type="GO" id="GO:0005634">
    <property type="term" value="C:nucleus"/>
    <property type="evidence" value="ECO:0007669"/>
    <property type="project" value="TreeGrafter"/>
</dbReference>
<feature type="compositionally biased region" description="Basic and acidic residues" evidence="1">
    <location>
        <begin position="87"/>
        <end position="104"/>
    </location>
</feature>
<dbReference type="AlphaFoldDB" id="A0A8T0L1P7"/>
<organism evidence="2 3">
    <name type="scientific">Phaseolus angularis</name>
    <name type="common">Azuki bean</name>
    <name type="synonym">Vigna angularis</name>
    <dbReference type="NCBI Taxonomy" id="3914"/>
    <lineage>
        <taxon>Eukaryota</taxon>
        <taxon>Viridiplantae</taxon>
        <taxon>Streptophyta</taxon>
        <taxon>Embryophyta</taxon>
        <taxon>Tracheophyta</taxon>
        <taxon>Spermatophyta</taxon>
        <taxon>Magnoliopsida</taxon>
        <taxon>eudicotyledons</taxon>
        <taxon>Gunneridae</taxon>
        <taxon>Pentapetalae</taxon>
        <taxon>rosids</taxon>
        <taxon>fabids</taxon>
        <taxon>Fabales</taxon>
        <taxon>Fabaceae</taxon>
        <taxon>Papilionoideae</taxon>
        <taxon>50 kb inversion clade</taxon>
        <taxon>NPAAA clade</taxon>
        <taxon>indigoferoid/millettioid clade</taxon>
        <taxon>Phaseoleae</taxon>
        <taxon>Vigna</taxon>
    </lineage>
</organism>
<dbReference type="Pfam" id="PF08524">
    <property type="entry name" value="rRNA_processing"/>
    <property type="match status" value="1"/>
</dbReference>
<name>A0A8T0L1P7_PHAAN</name>
<proteinExistence type="predicted"/>